<keyword evidence="3" id="KW-1185">Reference proteome</keyword>
<sequence length="295" mass="31787">MRVSESNAVFELVRRIEARSGTRIAAGLRAAVRVARVMPGMRERARIVLVGLALGTRRVRRPLAVYLRGPSGRHRFLLPDVAALRVLEEVFCNGEYAITLPQPPARVIDLGSNVGATILYFTWQFPGCEVVGVEPSPSLFKVLEANVGGLPNVRLVNAAVSASTEPVTFFEGLESWQGSTMGSAWVDEEHAVTVAAVQLDDLIGEAGADLLKIDIEGGEFDVLPATTRLRDVVSVFGEIHADPDDERTRALLALFDGYDVTSTPPTPGATLWRTMFSAVRDARALQPSAGATQAP</sequence>
<accession>A0ABT4RMZ6</accession>
<dbReference type="InterPro" id="IPR029063">
    <property type="entry name" value="SAM-dependent_MTases_sf"/>
</dbReference>
<dbReference type="SUPFAM" id="SSF53335">
    <property type="entry name" value="S-adenosyl-L-methionine-dependent methyltransferases"/>
    <property type="match status" value="1"/>
</dbReference>
<keyword evidence="2" id="KW-0808">Transferase</keyword>
<dbReference type="PANTHER" id="PTHR34203">
    <property type="entry name" value="METHYLTRANSFERASE, FKBM FAMILY PROTEIN"/>
    <property type="match status" value="1"/>
</dbReference>
<dbReference type="PANTHER" id="PTHR34203:SF15">
    <property type="entry name" value="SLL1173 PROTEIN"/>
    <property type="match status" value="1"/>
</dbReference>
<name>A0ABT4RMZ6_9ACTN</name>
<organism evidence="2 3">
    <name type="scientific">Solirubrobacter deserti</name>
    <dbReference type="NCBI Taxonomy" id="2282478"/>
    <lineage>
        <taxon>Bacteria</taxon>
        <taxon>Bacillati</taxon>
        <taxon>Actinomycetota</taxon>
        <taxon>Thermoleophilia</taxon>
        <taxon>Solirubrobacterales</taxon>
        <taxon>Solirubrobacteraceae</taxon>
        <taxon>Solirubrobacter</taxon>
    </lineage>
</organism>
<dbReference type="CDD" id="cd02440">
    <property type="entry name" value="AdoMet_MTases"/>
    <property type="match status" value="1"/>
</dbReference>
<evidence type="ECO:0000259" key="1">
    <source>
        <dbReference type="Pfam" id="PF05050"/>
    </source>
</evidence>
<protein>
    <submittedName>
        <fullName evidence="2">FkbM family methyltransferase</fullName>
    </submittedName>
</protein>
<dbReference type="GO" id="GO:0008168">
    <property type="term" value="F:methyltransferase activity"/>
    <property type="evidence" value="ECO:0007669"/>
    <property type="project" value="UniProtKB-KW"/>
</dbReference>
<dbReference type="InterPro" id="IPR052514">
    <property type="entry name" value="SAM-dependent_MTase"/>
</dbReference>
<keyword evidence="2" id="KW-0489">Methyltransferase</keyword>
<feature type="domain" description="Methyltransferase FkbM" evidence="1">
    <location>
        <begin position="109"/>
        <end position="246"/>
    </location>
</feature>
<dbReference type="InterPro" id="IPR006342">
    <property type="entry name" value="FkbM_mtfrase"/>
</dbReference>
<dbReference type="Proteomes" id="UP001147700">
    <property type="component" value="Unassembled WGS sequence"/>
</dbReference>
<proteinExistence type="predicted"/>
<evidence type="ECO:0000313" key="3">
    <source>
        <dbReference type="Proteomes" id="UP001147700"/>
    </source>
</evidence>
<dbReference type="GO" id="GO:0032259">
    <property type="term" value="P:methylation"/>
    <property type="evidence" value="ECO:0007669"/>
    <property type="project" value="UniProtKB-KW"/>
</dbReference>
<evidence type="ECO:0000313" key="2">
    <source>
        <dbReference type="EMBL" id="MDA0139660.1"/>
    </source>
</evidence>
<dbReference type="RefSeq" id="WP_202955603.1">
    <property type="nucleotide sequence ID" value="NZ_JAPCID010000028.1"/>
</dbReference>
<reference evidence="2" key="1">
    <citation type="submission" date="2022-10" db="EMBL/GenBank/DDBJ databases">
        <title>The WGS of Solirubrobacter sp. CPCC 204708.</title>
        <authorList>
            <person name="Jiang Z."/>
        </authorList>
    </citation>
    <scope>NUCLEOTIDE SEQUENCE</scope>
    <source>
        <strain evidence="2">CPCC 204708</strain>
    </source>
</reference>
<dbReference type="Gene3D" id="3.40.50.150">
    <property type="entry name" value="Vaccinia Virus protein VP39"/>
    <property type="match status" value="1"/>
</dbReference>
<dbReference type="EMBL" id="JAPCID010000028">
    <property type="protein sequence ID" value="MDA0139660.1"/>
    <property type="molecule type" value="Genomic_DNA"/>
</dbReference>
<comment type="caution">
    <text evidence="2">The sequence shown here is derived from an EMBL/GenBank/DDBJ whole genome shotgun (WGS) entry which is preliminary data.</text>
</comment>
<dbReference type="Pfam" id="PF05050">
    <property type="entry name" value="Methyltransf_21"/>
    <property type="match status" value="1"/>
</dbReference>
<dbReference type="NCBIfam" id="TIGR01444">
    <property type="entry name" value="fkbM_fam"/>
    <property type="match status" value="1"/>
</dbReference>
<gene>
    <name evidence="2" type="ORF">OJ962_19320</name>
</gene>